<feature type="transmembrane region" description="Helical" evidence="2">
    <location>
        <begin position="112"/>
        <end position="129"/>
    </location>
</feature>
<feature type="compositionally biased region" description="Low complexity" evidence="1">
    <location>
        <begin position="152"/>
        <end position="167"/>
    </location>
</feature>
<protein>
    <recommendedName>
        <fullName evidence="5">Zinc-finger domain-containing protein</fullName>
    </recommendedName>
</protein>
<dbReference type="InterPro" id="IPR041916">
    <property type="entry name" value="Anti_sigma_zinc_sf"/>
</dbReference>
<evidence type="ECO:0000256" key="2">
    <source>
        <dbReference type="SAM" id="Phobius"/>
    </source>
</evidence>
<feature type="compositionally biased region" description="Low complexity" evidence="1">
    <location>
        <begin position="442"/>
        <end position="452"/>
    </location>
</feature>
<evidence type="ECO:0000313" key="4">
    <source>
        <dbReference type="Proteomes" id="UP000215086"/>
    </source>
</evidence>
<feature type="region of interest" description="Disordered" evidence="1">
    <location>
        <begin position="482"/>
        <end position="518"/>
    </location>
</feature>
<organism evidence="3 4">
    <name type="scientific">Thermogutta terrifontis</name>
    <dbReference type="NCBI Taxonomy" id="1331910"/>
    <lineage>
        <taxon>Bacteria</taxon>
        <taxon>Pseudomonadati</taxon>
        <taxon>Planctomycetota</taxon>
        <taxon>Planctomycetia</taxon>
        <taxon>Pirellulales</taxon>
        <taxon>Thermoguttaceae</taxon>
        <taxon>Thermogutta</taxon>
    </lineage>
</organism>
<proteinExistence type="predicted"/>
<dbReference type="Proteomes" id="UP000215086">
    <property type="component" value="Chromosome"/>
</dbReference>
<feature type="compositionally biased region" description="Polar residues" evidence="1">
    <location>
        <begin position="455"/>
        <end position="467"/>
    </location>
</feature>
<dbReference type="EMBL" id="CP018477">
    <property type="protein sequence ID" value="ASV75929.1"/>
    <property type="molecule type" value="Genomic_DNA"/>
</dbReference>
<dbReference type="RefSeq" id="WP_095415836.1">
    <property type="nucleotide sequence ID" value="NZ_CP018477.1"/>
</dbReference>
<reference evidence="3 4" key="1">
    <citation type="journal article" name="Front. Microbiol.">
        <title>Sugar Metabolism of the First Thermophilic Planctomycete Thermogutta terrifontis: Comparative Genomic and Transcriptomic Approaches.</title>
        <authorList>
            <person name="Elcheninov A.G."/>
            <person name="Menzel P."/>
            <person name="Gudbergsdottir S.R."/>
            <person name="Slesarev A.I."/>
            <person name="Kadnikov V.V."/>
            <person name="Krogh A."/>
            <person name="Bonch-Osmolovskaya E.A."/>
            <person name="Peng X."/>
            <person name="Kublanov I.V."/>
        </authorList>
    </citation>
    <scope>NUCLEOTIDE SEQUENCE [LARGE SCALE GENOMIC DNA]</scope>
    <source>
        <strain evidence="3 4">R1</strain>
    </source>
</reference>
<feature type="region of interest" description="Disordered" evidence="1">
    <location>
        <begin position="137"/>
        <end position="167"/>
    </location>
</feature>
<accession>A0A286RIZ0</accession>
<dbReference type="AlphaFoldDB" id="A0A286RIZ0"/>
<gene>
    <name evidence="3" type="ORF">THTE_3327</name>
</gene>
<feature type="compositionally biased region" description="Low complexity" evidence="1">
    <location>
        <begin position="219"/>
        <end position="230"/>
    </location>
</feature>
<evidence type="ECO:0000313" key="3">
    <source>
        <dbReference type="EMBL" id="ASV75929.1"/>
    </source>
</evidence>
<keyword evidence="2" id="KW-0812">Transmembrane</keyword>
<evidence type="ECO:0000256" key="1">
    <source>
        <dbReference type="SAM" id="MobiDB-lite"/>
    </source>
</evidence>
<dbReference type="OrthoDB" id="292921at2"/>
<feature type="compositionally biased region" description="Polar residues" evidence="1">
    <location>
        <begin position="504"/>
        <end position="518"/>
    </location>
</feature>
<evidence type="ECO:0008006" key="5">
    <source>
        <dbReference type="Google" id="ProtNLM"/>
    </source>
</evidence>
<feature type="region of interest" description="Disordered" evidence="1">
    <location>
        <begin position="384"/>
        <end position="467"/>
    </location>
</feature>
<feature type="region of interest" description="Disordered" evidence="1">
    <location>
        <begin position="181"/>
        <end position="230"/>
    </location>
</feature>
<dbReference type="Gene3D" id="1.10.10.1320">
    <property type="entry name" value="Anti-sigma factor, zinc-finger domain"/>
    <property type="match status" value="1"/>
</dbReference>
<keyword evidence="2" id="KW-1133">Transmembrane helix</keyword>
<keyword evidence="4" id="KW-1185">Reference proteome</keyword>
<name>A0A286RIZ0_9BACT</name>
<keyword evidence="2" id="KW-0472">Membrane</keyword>
<dbReference type="KEGG" id="ttf:THTE_3327"/>
<sequence>MSRKPDQELLSAYLDGELTPQEKLHVEQWLSRDPEARRLLDRLRRQRELLASLPRSRCPRDLAPLVLETAERRILLEGAPSAVSQPVVSRGEQRSLKAALSVARRIFRPRNLGWAILAGSIGLAILLLYPQRHPREVGFHPTATPQSEPEQAGTAPASAKATAPELKAAPAAEGFAVDSARRRAAEPVKPEMAPAQTPQMGKAAPGAMAPTPQPGQTQSGGAIASAPGGGSAAPAAPLVIEGIRPVGPSDRANREQVAAATSPEESLTAEIRCRLSPDAPLQALVERLVARRESIPDGAVTGSPWEFAGHLQRGAGSDQFVASGERSGLPPGTRLELTREDHQQLAVLEFSATEPQLKAILDELAGNRSWVKEVHLPQSLTTLAHSPARGTGKPAAPGTIPESESMTKSGKAVYGSQQRAVVPEARQLAAGVEGSQREGLRRQAPPAAAAAQVEGQPTSPSIEISKTQTKKYRIRLVLVRPIDNPQPAAGESATPKIGPADPQGSPTDSRPAQSSPTE</sequence>